<evidence type="ECO:0000313" key="2">
    <source>
        <dbReference type="Proteomes" id="UP000606720"/>
    </source>
</evidence>
<gene>
    <name evidence="1" type="ORF">H8S17_02495</name>
</gene>
<reference evidence="1" key="1">
    <citation type="submission" date="2020-08" db="EMBL/GenBank/DDBJ databases">
        <title>Genome public.</title>
        <authorList>
            <person name="Liu C."/>
            <person name="Sun Q."/>
        </authorList>
    </citation>
    <scope>NUCLEOTIDE SEQUENCE</scope>
    <source>
        <strain evidence="1">BX1005</strain>
    </source>
</reference>
<dbReference type="Pfam" id="PF12669">
    <property type="entry name" value="FeoB_associated"/>
    <property type="match status" value="1"/>
</dbReference>
<dbReference type="Proteomes" id="UP000606720">
    <property type="component" value="Unassembled WGS sequence"/>
</dbReference>
<accession>A0A923LLK0</accession>
<evidence type="ECO:0000313" key="1">
    <source>
        <dbReference type="EMBL" id="MBC5713090.1"/>
    </source>
</evidence>
<proteinExistence type="predicted"/>
<name>A0A923LLK0_9FIRM</name>
<organism evidence="1 2">
    <name type="scientific">Roseburia zhanii</name>
    <dbReference type="NCBI Taxonomy" id="2763064"/>
    <lineage>
        <taxon>Bacteria</taxon>
        <taxon>Bacillati</taxon>
        <taxon>Bacillota</taxon>
        <taxon>Clostridia</taxon>
        <taxon>Lachnospirales</taxon>
        <taxon>Lachnospiraceae</taxon>
        <taxon>Roseburia</taxon>
    </lineage>
</organism>
<dbReference type="AlphaFoldDB" id="A0A923LLK0"/>
<sequence length="43" mass="4400">MGTVLVGAIVLACVALAIRSLRKDKKNGKSSCGGDCAHCRGCH</sequence>
<protein>
    <submittedName>
        <fullName evidence="1">FeoB-associated Cys-rich membrane protein</fullName>
    </submittedName>
</protein>
<keyword evidence="2" id="KW-1185">Reference proteome</keyword>
<dbReference type="EMBL" id="JACOPH010000001">
    <property type="protein sequence ID" value="MBC5713090.1"/>
    <property type="molecule type" value="Genomic_DNA"/>
</dbReference>
<comment type="caution">
    <text evidence="1">The sequence shown here is derived from an EMBL/GenBank/DDBJ whole genome shotgun (WGS) entry which is preliminary data.</text>
</comment>
<dbReference type="RefSeq" id="WP_178050762.1">
    <property type="nucleotide sequence ID" value="NZ_JACOPH010000001.1"/>
</dbReference>